<dbReference type="PANTHER" id="PTHR16166:SF93">
    <property type="entry name" value="INTERMEMBRANE LIPID TRANSFER PROTEIN VPS13"/>
    <property type="match status" value="1"/>
</dbReference>
<evidence type="ECO:0000259" key="8">
    <source>
        <dbReference type="Pfam" id="PF25037"/>
    </source>
</evidence>
<dbReference type="GO" id="GO:0006623">
    <property type="term" value="P:protein targeting to vacuole"/>
    <property type="evidence" value="ECO:0007669"/>
    <property type="project" value="TreeGrafter"/>
</dbReference>
<feature type="compositionally biased region" description="Acidic residues" evidence="4">
    <location>
        <begin position="873"/>
        <end position="888"/>
    </location>
</feature>
<feature type="domain" description="Intermembrane lipid transfer protein VPS13-like C-terminal" evidence="8">
    <location>
        <begin position="3084"/>
        <end position="3185"/>
    </location>
</feature>
<dbReference type="InterPro" id="IPR056747">
    <property type="entry name" value="VPS13-like_M"/>
</dbReference>
<dbReference type="EMBL" id="JAAAJB010000072">
    <property type="protein sequence ID" value="KAG0267632.1"/>
    <property type="molecule type" value="Genomic_DNA"/>
</dbReference>
<dbReference type="GO" id="GO:0045324">
    <property type="term" value="P:late endosome to vacuole transport"/>
    <property type="evidence" value="ECO:0007669"/>
    <property type="project" value="TreeGrafter"/>
</dbReference>
<protein>
    <recommendedName>
        <fullName evidence="11">Vacuolar protein sorting-associated protein</fullName>
    </recommendedName>
</protein>
<evidence type="ECO:0000313" key="10">
    <source>
        <dbReference type="Proteomes" id="UP000807716"/>
    </source>
</evidence>
<evidence type="ECO:0000256" key="2">
    <source>
        <dbReference type="ARBA" id="ARBA00022448"/>
    </source>
</evidence>
<evidence type="ECO:0000259" key="7">
    <source>
        <dbReference type="Pfam" id="PF25036"/>
    </source>
</evidence>
<dbReference type="GO" id="GO:0045053">
    <property type="term" value="P:protein retention in Golgi apparatus"/>
    <property type="evidence" value="ECO:0007669"/>
    <property type="project" value="TreeGrafter"/>
</dbReference>
<dbReference type="GO" id="GO:0007005">
    <property type="term" value="P:mitochondrion organization"/>
    <property type="evidence" value="ECO:0007669"/>
    <property type="project" value="TreeGrafter"/>
</dbReference>
<dbReference type="PANTHER" id="PTHR16166">
    <property type="entry name" value="VACUOLAR PROTEIN SORTING-ASSOCIATED PROTEIN VPS13"/>
    <property type="match status" value="1"/>
</dbReference>
<dbReference type="InterPro" id="IPR026847">
    <property type="entry name" value="VPS13"/>
</dbReference>
<comment type="similarity">
    <text evidence="1">Belongs to the VPS13 family.</text>
</comment>
<evidence type="ECO:0008006" key="11">
    <source>
        <dbReference type="Google" id="ProtNLM"/>
    </source>
</evidence>
<organism evidence="9 10">
    <name type="scientific">Actinomortierella ambigua</name>
    <dbReference type="NCBI Taxonomy" id="1343610"/>
    <lineage>
        <taxon>Eukaryota</taxon>
        <taxon>Fungi</taxon>
        <taxon>Fungi incertae sedis</taxon>
        <taxon>Mucoromycota</taxon>
        <taxon>Mortierellomycotina</taxon>
        <taxon>Mortierellomycetes</taxon>
        <taxon>Mortierellales</taxon>
        <taxon>Mortierellaceae</taxon>
        <taxon>Actinomortierella</taxon>
    </lineage>
</organism>
<dbReference type="GO" id="GO:0006869">
    <property type="term" value="P:lipid transport"/>
    <property type="evidence" value="ECO:0007669"/>
    <property type="project" value="UniProtKB-KW"/>
</dbReference>
<keyword evidence="2" id="KW-0813">Transport</keyword>
<evidence type="ECO:0000256" key="1">
    <source>
        <dbReference type="ARBA" id="ARBA00006545"/>
    </source>
</evidence>
<keyword evidence="3" id="KW-0445">Lipid transport</keyword>
<dbReference type="InterPro" id="IPR026854">
    <property type="entry name" value="VPS13_N"/>
</dbReference>
<feature type="domain" description="Vacuolar protein sorting-associated protein 13 VPS13 adaptor binding" evidence="7">
    <location>
        <begin position="1956"/>
        <end position="2544"/>
    </location>
</feature>
<dbReference type="InterPro" id="IPR056748">
    <property type="entry name" value="VPS13-like_C"/>
</dbReference>
<proteinExistence type="inferred from homology"/>
<dbReference type="Pfam" id="PF25033">
    <property type="entry name" value="VPS13_M"/>
    <property type="match status" value="1"/>
</dbReference>
<reference evidence="9" key="1">
    <citation type="journal article" date="2020" name="Fungal Divers.">
        <title>Resolving the Mortierellaceae phylogeny through synthesis of multi-gene phylogenetics and phylogenomics.</title>
        <authorList>
            <person name="Vandepol N."/>
            <person name="Liber J."/>
            <person name="Desiro A."/>
            <person name="Na H."/>
            <person name="Kennedy M."/>
            <person name="Barry K."/>
            <person name="Grigoriev I.V."/>
            <person name="Miller A.N."/>
            <person name="O'Donnell K."/>
            <person name="Stajich J.E."/>
            <person name="Bonito G."/>
        </authorList>
    </citation>
    <scope>NUCLEOTIDE SEQUENCE</scope>
    <source>
        <strain evidence="9">BC1065</strain>
    </source>
</reference>
<dbReference type="InterPro" id="IPR009543">
    <property type="entry name" value="VPS13_VAB"/>
</dbReference>
<dbReference type="Pfam" id="PF25037">
    <property type="entry name" value="VPS13_C"/>
    <property type="match status" value="1"/>
</dbReference>
<accession>A0A9P6UBI9</accession>
<dbReference type="Pfam" id="PF12624">
    <property type="entry name" value="VPS13_N"/>
    <property type="match status" value="1"/>
</dbReference>
<keyword evidence="10" id="KW-1185">Reference proteome</keyword>
<dbReference type="Pfam" id="PF25036">
    <property type="entry name" value="VPS13_VAB"/>
    <property type="match status" value="1"/>
</dbReference>
<dbReference type="OrthoDB" id="428159at2759"/>
<evidence type="ECO:0000256" key="4">
    <source>
        <dbReference type="SAM" id="MobiDB-lite"/>
    </source>
</evidence>
<feature type="domain" description="Chorein N-terminal" evidence="5">
    <location>
        <begin position="1"/>
        <end position="833"/>
    </location>
</feature>
<feature type="region of interest" description="Disordered" evidence="4">
    <location>
        <begin position="839"/>
        <end position="860"/>
    </location>
</feature>
<feature type="region of interest" description="Disordered" evidence="4">
    <location>
        <begin position="438"/>
        <end position="457"/>
    </location>
</feature>
<feature type="region of interest" description="Disordered" evidence="4">
    <location>
        <begin position="1550"/>
        <end position="1601"/>
    </location>
</feature>
<name>A0A9P6UBI9_9FUNG</name>
<dbReference type="Proteomes" id="UP000807716">
    <property type="component" value="Unassembled WGS sequence"/>
</dbReference>
<feature type="region of interest" description="Disordered" evidence="4">
    <location>
        <begin position="1064"/>
        <end position="1100"/>
    </location>
</feature>
<sequence length="3213" mass="360021">MLEGLVAGLLNRFIGPYVTNLNVNQLNIAIWSGDVKLTNLRLKKEALDKFNLPVDVTEGYLGELTLSIPWSNLKNKPVKVYINNVYLLCAPKAESDFDPEEEAARAQALKEERLANAELLSTKPAAGMDDEEKKNATFLNQLITKVVDNLQVSINNIHVRYEDKLSNPEHPFSAGLTLSKLSAVSTDGQWTPTFIHDEANTIHKLATLESLALYWNTDSQSLAGKGKDESLKAFIDLIAKAEYIPEEHQYVLKPVSGTGKIKLNKRYGGTVPKAGAALDFDELGFVVDDEQYRNMLLMFGLFHAFMRQHEFRKFRPPQGITPSKDPLAWFRYAGKAVLQQIQERNRKWTWAYFEERRDDRVAYVELYKNKKLGRSDLEDEERLKALEWKLSYEDIRLYRSIAKGALRREKILIEKTQQQQQQQQPRGWLSSWWYGSNPTDSNSEQTSDEEDPTTLTDEQKQKLYDVIDYDEKTALQANLEEDKDTILLDVQTTLKTGSFALKTDPHGKNSTIFSVVFDTFFASFLQRPDNFVAGISLVGLTCVDGTTQNTLYPKIVQVKEAEKTRVSTSVEAGDTIYGGEASLKNSGHAAGVDPFFSVHFEHNPLDAHADNVAEVKMRHLEILYNPKTVDSIIEFFKPPPSEAESMTALLEAAGDTLEGLAAQTRAGLEYALEEHKRLDLKVDMDAPVIIFPESCTDINALVAVLDVGHIFVESNLVSKEDMAVVESNQKRTMDAADFEKLEDLMYDRFVVRLSSTQLLVGQSVERCLNQIRDSNAEGDLHVIDKINMTFHVHLSIIPHATNLTKIRVFGDLPLLQVNFSDRKYKTLMRIVDLVTPKDDGPAHAAPAQPPKPKSALNRSGLLGKTTFDDDLIVGDTTETEDDHDGDTDTDSKPNVVRSKRSLQKEESDKDLMRAKLYQKAFEFDFTVKKFSVVLKKAEQDINKPERILADLIIENFGLNFVLRQVDMNVKVVLGSLYVEDKIDPESMYPYLISSDADGKSPASGGSDLVRVMYTKVNPISPDYYTKYQGVDATVDISFSTVTMIVTRKSVLALFDFILTTFTAGPEQARPPPRPPLSTDAPHAKSDVNLASPPPPAKQDTMKVKVSMRSINLILNNDGQRLATMALEQCDVSVMLKPPTMRVNVKLGNFMLTDDINPGKQQLLSIQGEEFADFAYETFDAQSSSYPGYDTSLFLRAGSLQFTFLEEPIKQLLDFSNKFARMHVLYESARNAAVNQAQALQQVATTSRLHFDVQVSSPIVILPKDSKSKNTIIANLGQISIFNDFVESNDDISQVVDHMQFGIRSIKLVSQFHFDNNVVQELQIIEDVDIGFEIVRAPHVSGSTRPDMELVGNMSDVSINMTELQYRTLYAISMSVARAFAGSGEIDEEAMAVAAGIPAVPSTPVQVAPKSSEKWTSIDLVFIMPSVVLEIYHGDGTQKEELRDCSFSKFSLTKTDFKYKMLTDSTMQAELTVQDLVIRDTRRNVKTKFREIIPANLHDSPQISVSLTTYDDKSTLAIVHVDSPKVIFHMEYLFALQGYFMSALAPEHEAEAPAASSRSSAPGASKRPGAPVSGRPASSTLAPPKSKGTRRPSVSQPQKPGEPVPVFHYRVSVVAPEIILLNNAASSSTDAIILSAHQVVISQQETMTLVVDRVGMFLCKMDKREDTSLRFIDNFDIALSLGTRSPTPGHQLTNITLDVRPLVLRLSYRDAMLIMDIVNKATEMQSKNNPTVTEPETKLTRQNTFENGEPRAIRDIDERSVVSVGRASPKPNPRKLVEDAATFVTTRETLKGIIQGVQLILIDDMYSLPVLDLKLDRFDLEVKEWSSEMKVDTSIRSSINYFNVKNSHWEPLLEPWQLVLHVSRTVQPANMTIDVFSKQDLNINLTHTFIEMALTIMTTIQKEPEQVTSVNREALVPYVLKNRTGYPLHVWAESEDNIDIVIHPLKDGASLPWRFDDWRKMRETVASKKNTLGIQFDGVPWESLKDIPVEREGRSLYLLRPKLNKVSHRVVVDIQIKNNVKVVTFSSALLVENATSVPIEIVVVDDKKKHLSSVQKISPGDSYSVPIESAYTNQLLVRPDAGFNYNWSNEVIFWRDLAAHQRRQERYSSDGQSVQAISCKSFEENTQPFRFQLRGFSDRFDPLAKDYPFMTIRLSAPIEIENLLPYNIQFTIMEKTSPKHNGPVLKSYLRKAGVSPLHTVDVRNLMLLSIAVEGTNFSPSEYAIISSHDPDELPIEHTLTLMDPQGLKLTLGINRLVIPDSGGAVKFSIFSPYVILNKTGLDLVFKAKSFMQNAKIAAGQTATRRHQHKALPLMFSYGKIETGNRTLVQVGGDSQWSHPVSFEAVGSIMEIAVNAQERNEEIHLGVNVEHGKGKYALTKVVTFTPRYIVKNNLGEDLHFREFGSSNSTLLPAGERVPLRYMRQGEQKLLSLRLPGITSRWTAPFKLDEMGKVHVRILRGESETELIRVTILMEVATVFILLNKEEGRWPYRIDNYSSWDVKFYQSSVARSDMSTSSSTSLSGMTPKAYELKAGETIPYSWDVPYVKEKTLVLNVNNREREVSLQEIGSLIPFKFPAGDAHSIISIDVVAEGPTQVLVLADYDSKQSMFIQRSSSQLTLTERGSERETNGSGRELAKEGFEVIDIDAVVTFSFQIRLEGIGISILNPRMQELMYLSMTGLELRYTDSNMYQSLNMMVRWLQIDNQLYGGSNPIILAPTQLPKDTKDAQSHPTLHGALVRAKDDTHGVVYFKYFSALVQELTFTMDEDFVYTLLEFTDFKVSGWSDDPSKAQLCDESLDLPEPKANDSESQLFFEVLHLHPMKVNISFFRSDRVNIEEAQQQTSSHNPIMYIFNVLTMAIGNIDSAPITLNALLLENVRASAPVLVDLLRRHYSQDFFYQLHKIVGSIEFLGNPVGLFSNLSSGVADFFYEPYQGFVMGDRPQDFGMGIARGTSSLLKKTVFGFTDSLAKISGSVGKGLSAATMDKTFQERRRLDAQRNAPKHALSGLSQGATSFAQGIVSGVTGIVEQPLTGAQTGGVQGFVKGFGKGLVGAVTKPLVGVFDFTTNVTSGIRNTTTVFDRDLTRKRLPRHVPKNGILTLYDPKEAVGQMWLKQVNSGRYFYDDYIAHLVLKGDNMVAMLTSRRIMVFRTESLKVEWELEFADTAAVTPYPKGISVMSRSGQESFIPIFQASELQWFSTKVEERIQQYNSELKAAD</sequence>
<feature type="compositionally biased region" description="Low complexity" evidence="4">
    <location>
        <begin position="1551"/>
        <end position="1564"/>
    </location>
</feature>
<feature type="region of interest" description="Disordered" evidence="4">
    <location>
        <begin position="873"/>
        <end position="906"/>
    </location>
</feature>
<evidence type="ECO:0000259" key="6">
    <source>
        <dbReference type="Pfam" id="PF25033"/>
    </source>
</evidence>
<evidence type="ECO:0000256" key="3">
    <source>
        <dbReference type="ARBA" id="ARBA00023055"/>
    </source>
</evidence>
<evidence type="ECO:0000313" key="9">
    <source>
        <dbReference type="EMBL" id="KAG0267632.1"/>
    </source>
</evidence>
<gene>
    <name evidence="9" type="ORF">DFQ27_008535</name>
</gene>
<evidence type="ECO:0000259" key="5">
    <source>
        <dbReference type="Pfam" id="PF12624"/>
    </source>
</evidence>
<feature type="domain" description="VPS13-like middle region" evidence="6">
    <location>
        <begin position="1114"/>
        <end position="1938"/>
    </location>
</feature>
<comment type="caution">
    <text evidence="9">The sequence shown here is derived from an EMBL/GenBank/DDBJ whole genome shotgun (WGS) entry which is preliminary data.</text>
</comment>